<dbReference type="AlphaFoldDB" id="A0AAC8YD23"/>
<dbReference type="RefSeq" id="WP_062818962.1">
    <property type="nucleotide sequence ID" value="NZ_CP014352.1"/>
</dbReference>
<accession>A0AAC8YD23</accession>
<feature type="DNA-binding region" description="H-T-H motif" evidence="4">
    <location>
        <begin position="37"/>
        <end position="56"/>
    </location>
</feature>
<evidence type="ECO:0000256" key="1">
    <source>
        <dbReference type="ARBA" id="ARBA00023015"/>
    </source>
</evidence>
<dbReference type="Pfam" id="PF00440">
    <property type="entry name" value="TetR_N"/>
    <property type="match status" value="1"/>
</dbReference>
<dbReference type="PANTHER" id="PTHR30055:SF234">
    <property type="entry name" value="HTH-TYPE TRANSCRIPTIONAL REGULATOR BETI"/>
    <property type="match status" value="1"/>
</dbReference>
<dbReference type="GO" id="GO:0003700">
    <property type="term" value="F:DNA-binding transcription factor activity"/>
    <property type="evidence" value="ECO:0007669"/>
    <property type="project" value="TreeGrafter"/>
</dbReference>
<feature type="domain" description="HTH tetR-type" evidence="5">
    <location>
        <begin position="14"/>
        <end position="74"/>
    </location>
</feature>
<evidence type="ECO:0000313" key="8">
    <source>
        <dbReference type="Proteomes" id="UP000075221"/>
    </source>
</evidence>
<dbReference type="Proteomes" id="UP000075221">
    <property type="component" value="Chromosome"/>
</dbReference>
<proteinExistence type="predicted"/>
<dbReference type="SUPFAM" id="SSF46689">
    <property type="entry name" value="Homeodomain-like"/>
    <property type="match status" value="1"/>
</dbReference>
<evidence type="ECO:0000256" key="2">
    <source>
        <dbReference type="ARBA" id="ARBA00023125"/>
    </source>
</evidence>
<evidence type="ECO:0000313" key="9">
    <source>
        <dbReference type="Proteomes" id="UP000178666"/>
    </source>
</evidence>
<organism evidence="6 8">
    <name type="scientific">Acidipropionibacterium acidipropionici</name>
    <dbReference type="NCBI Taxonomy" id="1748"/>
    <lineage>
        <taxon>Bacteria</taxon>
        <taxon>Bacillati</taxon>
        <taxon>Actinomycetota</taxon>
        <taxon>Actinomycetes</taxon>
        <taxon>Propionibacteriales</taxon>
        <taxon>Propionibacteriaceae</taxon>
        <taxon>Acidipropionibacterium</taxon>
    </lineage>
</organism>
<evidence type="ECO:0000256" key="4">
    <source>
        <dbReference type="PROSITE-ProRule" id="PRU00335"/>
    </source>
</evidence>
<evidence type="ECO:0000313" key="6">
    <source>
        <dbReference type="EMBL" id="AMS04521.1"/>
    </source>
</evidence>
<evidence type="ECO:0000313" key="7">
    <source>
        <dbReference type="EMBL" id="AOZ46014.1"/>
    </source>
</evidence>
<reference evidence="6 8" key="2">
    <citation type="submission" date="2016-02" db="EMBL/GenBank/DDBJ databases">
        <title>Complete Genome Sequence of Propionibacterium acidipropionici ATCC 55737.</title>
        <authorList>
            <person name="Luna Flores C.H."/>
            <person name="Nielsen L.K."/>
            <person name="Marcellin E."/>
        </authorList>
    </citation>
    <scope>NUCLEOTIDE SEQUENCE [LARGE SCALE GENOMIC DNA]</scope>
    <source>
        <strain evidence="6 8">ATCC 55737</strain>
    </source>
</reference>
<keyword evidence="3" id="KW-0804">Transcription</keyword>
<dbReference type="PROSITE" id="PS50977">
    <property type="entry name" value="HTH_TETR_2"/>
    <property type="match status" value="1"/>
</dbReference>
<keyword evidence="2 4" id="KW-0238">DNA-binding</keyword>
<evidence type="ECO:0000259" key="5">
    <source>
        <dbReference type="PROSITE" id="PS50977"/>
    </source>
</evidence>
<reference evidence="7 9" key="1">
    <citation type="journal article" date="2016" name="Plant Dis.">
        <title>Improved production of propionic acid using genome shuffling.</title>
        <authorList>
            <person name="Luna-Flores C.H."/>
            <person name="Palfreyman R.W."/>
            <person name="Kromer J.O."/>
            <person name="Nielsen L.K."/>
            <person name="Marcellin E."/>
        </authorList>
    </citation>
    <scope>NUCLEOTIDE SEQUENCE [LARGE SCALE GENOMIC DNA]</scope>
    <source>
        <strain evidence="7 9">F3E8</strain>
    </source>
</reference>
<dbReference type="EMBL" id="CP014352">
    <property type="protein sequence ID" value="AMS04521.1"/>
    <property type="molecule type" value="Genomic_DNA"/>
</dbReference>
<dbReference type="Gene3D" id="1.10.357.10">
    <property type="entry name" value="Tetracycline Repressor, domain 2"/>
    <property type="match status" value="1"/>
</dbReference>
<dbReference type="Proteomes" id="UP000178666">
    <property type="component" value="Chromosome"/>
</dbReference>
<name>A0AAC8YD23_9ACTN</name>
<dbReference type="InterPro" id="IPR001647">
    <property type="entry name" value="HTH_TetR"/>
</dbReference>
<keyword evidence="9" id="KW-1185">Reference proteome</keyword>
<dbReference type="GO" id="GO:0000976">
    <property type="term" value="F:transcription cis-regulatory region binding"/>
    <property type="evidence" value="ECO:0007669"/>
    <property type="project" value="TreeGrafter"/>
</dbReference>
<protein>
    <recommendedName>
        <fullName evidence="5">HTH tetR-type domain-containing protein</fullName>
    </recommendedName>
</protein>
<sequence length="227" mass="25045">MPPYVSPLRDAQAAATRRRILTAAAQAFAESGYAGTSLAAIARRAGVSTETVKQNGPKAALVMDAFDLAFAGAMGEGPLHHRELGEQAAPLRGEEFLAFHLGWIARANASISSLWPRLLEAAASDPAVARRYATQQENRRYDMLRSIEAYRDRDLCRSTRPDDELAAEFSFLISPEGYIQLVVESGWSDEAYLAWLTRAVRRLILDDEEPYNGETAAESVRAERDSR</sequence>
<evidence type="ECO:0000256" key="3">
    <source>
        <dbReference type="ARBA" id="ARBA00023163"/>
    </source>
</evidence>
<dbReference type="InterPro" id="IPR050109">
    <property type="entry name" value="HTH-type_TetR-like_transc_reg"/>
</dbReference>
<dbReference type="PANTHER" id="PTHR30055">
    <property type="entry name" value="HTH-TYPE TRANSCRIPTIONAL REGULATOR RUTR"/>
    <property type="match status" value="1"/>
</dbReference>
<keyword evidence="1" id="KW-0805">Transcription regulation</keyword>
<gene>
    <name evidence="7" type="ORF">A8L58_03980</name>
    <name evidence="6" type="ORF">AXH35_02515</name>
</gene>
<dbReference type="EMBL" id="CP015970">
    <property type="protein sequence ID" value="AOZ46014.1"/>
    <property type="molecule type" value="Genomic_DNA"/>
</dbReference>
<dbReference type="InterPro" id="IPR009057">
    <property type="entry name" value="Homeodomain-like_sf"/>
</dbReference>